<reference evidence="3" key="1">
    <citation type="journal article" date="2014" name="Proc. Natl. Acad. Sci. U.S.A.">
        <title>Extensive sampling of basidiomycete genomes demonstrates inadequacy of the white-rot/brown-rot paradigm for wood decay fungi.</title>
        <authorList>
            <person name="Riley R."/>
            <person name="Salamov A.A."/>
            <person name="Brown D.W."/>
            <person name="Nagy L.G."/>
            <person name="Floudas D."/>
            <person name="Held B.W."/>
            <person name="Levasseur A."/>
            <person name="Lombard V."/>
            <person name="Morin E."/>
            <person name="Otillar R."/>
            <person name="Lindquist E.A."/>
            <person name="Sun H."/>
            <person name="LaButti K.M."/>
            <person name="Schmutz J."/>
            <person name="Jabbour D."/>
            <person name="Luo H."/>
            <person name="Baker S.E."/>
            <person name="Pisabarro A.G."/>
            <person name="Walton J.D."/>
            <person name="Blanchette R.A."/>
            <person name="Henrissat B."/>
            <person name="Martin F."/>
            <person name="Cullen D."/>
            <person name="Hibbett D.S."/>
            <person name="Grigoriev I.V."/>
        </authorList>
    </citation>
    <scope>NUCLEOTIDE SEQUENCE [LARGE SCALE GENOMIC DNA]</scope>
    <source>
        <strain evidence="3">MUCL 33604</strain>
    </source>
</reference>
<accession>A0A067PLX7</accession>
<dbReference type="OrthoDB" id="9978173at2759"/>
<organism evidence="2 3">
    <name type="scientific">Jaapia argillacea MUCL 33604</name>
    <dbReference type="NCBI Taxonomy" id="933084"/>
    <lineage>
        <taxon>Eukaryota</taxon>
        <taxon>Fungi</taxon>
        <taxon>Dikarya</taxon>
        <taxon>Basidiomycota</taxon>
        <taxon>Agaricomycotina</taxon>
        <taxon>Agaricomycetes</taxon>
        <taxon>Agaricomycetidae</taxon>
        <taxon>Jaapiales</taxon>
        <taxon>Jaapiaceae</taxon>
        <taxon>Jaapia</taxon>
    </lineage>
</organism>
<feature type="compositionally biased region" description="Basic residues" evidence="1">
    <location>
        <begin position="242"/>
        <end position="260"/>
    </location>
</feature>
<dbReference type="Proteomes" id="UP000027265">
    <property type="component" value="Unassembled WGS sequence"/>
</dbReference>
<dbReference type="STRING" id="933084.A0A067PLX7"/>
<keyword evidence="3" id="KW-1185">Reference proteome</keyword>
<evidence type="ECO:0000256" key="1">
    <source>
        <dbReference type="SAM" id="MobiDB-lite"/>
    </source>
</evidence>
<gene>
    <name evidence="2" type="ORF">JAAARDRAFT_208606</name>
</gene>
<feature type="region of interest" description="Disordered" evidence="1">
    <location>
        <begin position="230"/>
        <end position="269"/>
    </location>
</feature>
<dbReference type="PANTHER" id="PTHR31252:SF11">
    <property type="entry name" value="DUF4419 DOMAIN-CONTAINING PROTEIN"/>
    <property type="match status" value="1"/>
</dbReference>
<name>A0A067PLX7_9AGAM</name>
<dbReference type="PANTHER" id="PTHR31252">
    <property type="entry name" value="DUF4419 DOMAIN-CONTAINING PROTEIN"/>
    <property type="match status" value="1"/>
</dbReference>
<dbReference type="Pfam" id="PF14388">
    <property type="entry name" value="DUF4419"/>
    <property type="match status" value="1"/>
</dbReference>
<evidence type="ECO:0000313" key="3">
    <source>
        <dbReference type="Proteomes" id="UP000027265"/>
    </source>
</evidence>
<dbReference type="InParanoid" id="A0A067PLX7"/>
<dbReference type="InterPro" id="IPR025533">
    <property type="entry name" value="DUF4419"/>
</dbReference>
<evidence type="ECO:0000313" key="2">
    <source>
        <dbReference type="EMBL" id="KDQ55839.1"/>
    </source>
</evidence>
<proteinExistence type="predicted"/>
<dbReference type="EMBL" id="KL197724">
    <property type="protein sequence ID" value="KDQ55839.1"/>
    <property type="molecule type" value="Genomic_DNA"/>
</dbReference>
<dbReference type="AlphaFoldDB" id="A0A067PLX7"/>
<dbReference type="HOGENOM" id="CLU_037155_1_0_1"/>
<sequence length="354" mass="39808">MPVTFIVTEHDANPVRQHQRPETVDLFSAKRAMRRGKPDDVWIAILTQLSFYINANAEELRSQFVAHEGKKQLVGKFALVMTEKLDENLVDKDLKEWIMPTFTTTTVIDTTIFAIQMMSSLKSYFAYKAHLICGIPSVTLQGEKSDWENLLSRIPKLATFGQEAAHWADLLTPILTRFVEAFDGKPDEQFWGRVADSHSNGSGPSYLSGWITAFNVWDQHGKWIDKTCLPRADLTSNPHPPKSIRPKSTRPRTGSKKKGSRGSEGSTIQASLRSTTLKLDGRPYPIIESTKFAPGFCTVDVKLDDNSELLDTMMVAGHFACRVVGKKGDTLKPEPGWFMFVKEEKKKSNAWEDA</sequence>
<protein>
    <submittedName>
        <fullName evidence="2">Uncharacterized protein</fullName>
    </submittedName>
</protein>